<evidence type="ECO:0000313" key="1">
    <source>
        <dbReference type="EMBL" id="MBU3828355.1"/>
    </source>
</evidence>
<reference evidence="1" key="2">
    <citation type="submission" date="2021-04" db="EMBL/GenBank/DDBJ databases">
        <authorList>
            <person name="Gilroy R."/>
        </authorList>
    </citation>
    <scope>NUCLEOTIDE SEQUENCE</scope>
    <source>
        <strain evidence="1">F6-686</strain>
    </source>
</reference>
<gene>
    <name evidence="1" type="ORF">H9806_04350</name>
</gene>
<organism evidence="1 2">
    <name type="scientific">Candidatus Lactobacillus pullistercoris</name>
    <dbReference type="NCBI Taxonomy" id="2838636"/>
    <lineage>
        <taxon>Bacteria</taxon>
        <taxon>Bacillati</taxon>
        <taxon>Bacillota</taxon>
        <taxon>Bacilli</taxon>
        <taxon>Lactobacillales</taxon>
        <taxon>Lactobacillaceae</taxon>
        <taxon>Lactobacillus</taxon>
    </lineage>
</organism>
<evidence type="ECO:0000313" key="2">
    <source>
        <dbReference type="Proteomes" id="UP000823844"/>
    </source>
</evidence>
<comment type="caution">
    <text evidence="1">The sequence shown here is derived from an EMBL/GenBank/DDBJ whole genome shotgun (WGS) entry which is preliminary data.</text>
</comment>
<name>A0A9E2KQJ7_9LACO</name>
<accession>A0A9E2KQJ7</accession>
<dbReference type="EMBL" id="JAHLFT010000059">
    <property type="protein sequence ID" value="MBU3828355.1"/>
    <property type="molecule type" value="Genomic_DNA"/>
</dbReference>
<protein>
    <submittedName>
        <fullName evidence="1">Uncharacterized protein</fullName>
    </submittedName>
</protein>
<dbReference type="AlphaFoldDB" id="A0A9E2KQJ7"/>
<sequence>MTNDQKLKKTFATLGNGNDLSAGVCGPDGCEIDWDKLAKKNQTKDQKDKKE</sequence>
<proteinExistence type="predicted"/>
<reference evidence="1" key="1">
    <citation type="journal article" date="2021" name="PeerJ">
        <title>Extensive microbial diversity within the chicken gut microbiome revealed by metagenomics and culture.</title>
        <authorList>
            <person name="Gilroy R."/>
            <person name="Ravi A."/>
            <person name="Getino M."/>
            <person name="Pursley I."/>
            <person name="Horton D.L."/>
            <person name="Alikhan N.F."/>
            <person name="Baker D."/>
            <person name="Gharbi K."/>
            <person name="Hall N."/>
            <person name="Watson M."/>
            <person name="Adriaenssens E.M."/>
            <person name="Foster-Nyarko E."/>
            <person name="Jarju S."/>
            <person name="Secka A."/>
            <person name="Antonio M."/>
            <person name="Oren A."/>
            <person name="Chaudhuri R.R."/>
            <person name="La Ragione R."/>
            <person name="Hildebrand F."/>
            <person name="Pallen M.J."/>
        </authorList>
    </citation>
    <scope>NUCLEOTIDE SEQUENCE</scope>
    <source>
        <strain evidence="1">F6-686</strain>
    </source>
</reference>
<dbReference type="Proteomes" id="UP000823844">
    <property type="component" value="Unassembled WGS sequence"/>
</dbReference>